<dbReference type="InterPro" id="IPR011652">
    <property type="entry name" value="MORN_2"/>
</dbReference>
<dbReference type="Proteomes" id="UP000271590">
    <property type="component" value="Unassembled WGS sequence"/>
</dbReference>
<organism evidence="1 4">
    <name type="scientific">Variovorax beijingensis</name>
    <dbReference type="NCBI Taxonomy" id="2496117"/>
    <lineage>
        <taxon>Bacteria</taxon>
        <taxon>Pseudomonadati</taxon>
        <taxon>Pseudomonadota</taxon>
        <taxon>Betaproteobacteria</taxon>
        <taxon>Burkholderiales</taxon>
        <taxon>Comamonadaceae</taxon>
        <taxon>Variovorax</taxon>
    </lineage>
</organism>
<dbReference type="Pfam" id="PF07661">
    <property type="entry name" value="MORN_2"/>
    <property type="match status" value="2"/>
</dbReference>
<dbReference type="SUPFAM" id="SSF82185">
    <property type="entry name" value="Histone H3 K4-specific methyltransferase SET7/9 N-terminal domain"/>
    <property type="match status" value="1"/>
</dbReference>
<gene>
    <name evidence="1" type="ORF">EH244_31640</name>
    <name evidence="2" type="ORF">EJO66_32210</name>
</gene>
<dbReference type="EMBL" id="RQXU01000047">
    <property type="protein sequence ID" value="RRH79736.1"/>
    <property type="molecule type" value="Genomic_DNA"/>
</dbReference>
<evidence type="ECO:0008006" key="5">
    <source>
        <dbReference type="Google" id="ProtNLM"/>
    </source>
</evidence>
<evidence type="ECO:0000313" key="1">
    <source>
        <dbReference type="EMBL" id="RRH79736.1"/>
    </source>
</evidence>
<dbReference type="Proteomes" id="UP000271137">
    <property type="component" value="Unassembled WGS sequence"/>
</dbReference>
<reference evidence="2 3" key="2">
    <citation type="submission" date="2018-12" db="EMBL/GenBank/DDBJ databases">
        <title>The genome sequences of strain 502.</title>
        <authorList>
            <person name="Gao J."/>
            <person name="Sun J."/>
        </authorList>
    </citation>
    <scope>NUCLEOTIDE SEQUENCE [LARGE SCALE GENOMIC DNA]</scope>
    <source>
        <strain evidence="2 3">502</strain>
    </source>
</reference>
<evidence type="ECO:0000313" key="2">
    <source>
        <dbReference type="EMBL" id="RSZ24082.1"/>
    </source>
</evidence>
<protein>
    <recommendedName>
        <fullName evidence="5">MORN repeat protein</fullName>
    </recommendedName>
</protein>
<dbReference type="Gene3D" id="2.20.110.10">
    <property type="entry name" value="Histone H3 K4-specific methyltransferase SET7/9 N-terminal domain"/>
    <property type="match status" value="1"/>
</dbReference>
<evidence type="ECO:0000313" key="4">
    <source>
        <dbReference type="Proteomes" id="UP000271590"/>
    </source>
</evidence>
<proteinExistence type="predicted"/>
<dbReference type="AlphaFoldDB" id="A0A3P3E124"/>
<dbReference type="EMBL" id="RXFQ01000052">
    <property type="protein sequence ID" value="RSZ24082.1"/>
    <property type="molecule type" value="Genomic_DNA"/>
</dbReference>
<keyword evidence="3" id="KW-1185">Reference proteome</keyword>
<name>A0A3P3E124_9BURK</name>
<comment type="caution">
    <text evidence="1">The sequence shown here is derived from an EMBL/GenBank/DDBJ whole genome shotgun (WGS) entry which is preliminary data.</text>
</comment>
<reference evidence="1 4" key="1">
    <citation type="submission" date="2018-11" db="EMBL/GenBank/DDBJ databases">
        <title>The genome of Variovorax sp T529.</title>
        <authorList>
            <person name="Gao J."/>
        </authorList>
    </citation>
    <scope>NUCLEOTIDE SEQUENCE [LARGE SCALE GENOMIC DNA]</scope>
    <source>
        <strain evidence="1 4">T529</strain>
    </source>
</reference>
<dbReference type="RefSeq" id="WP_124962238.1">
    <property type="nucleotide sequence ID" value="NZ_RQXU01000047.1"/>
</dbReference>
<sequence>MTIEADLNIAEIPYESGAIKFRYARVMAPDKTRWIRHGLFVAYHEHGTVASEGQYVDGKEDGLWRDLHPNGQPAAEGRYRAGQEVGVWRFWKPDGTEEPSTDYGE</sequence>
<evidence type="ECO:0000313" key="3">
    <source>
        <dbReference type="Proteomes" id="UP000271137"/>
    </source>
</evidence>
<accession>A0A3P3E124</accession>